<feature type="chain" id="PRO_5004555415" evidence="1">
    <location>
        <begin position="22"/>
        <end position="186"/>
    </location>
</feature>
<accession>S9QNT9</accession>
<proteinExistence type="predicted"/>
<name>S9QNT9_9RHOB</name>
<dbReference type="AlphaFoldDB" id="S9QNT9"/>
<feature type="signal peptide" evidence="1">
    <location>
        <begin position="1"/>
        <end position="21"/>
    </location>
</feature>
<dbReference type="eggNOG" id="ENOG502ZBA6">
    <property type="taxonomic scope" value="Bacteria"/>
</dbReference>
<dbReference type="RefSeq" id="WP_020043518.1">
    <property type="nucleotide sequence ID" value="NZ_KE557275.1"/>
</dbReference>
<dbReference type="OrthoDB" id="7265885at2"/>
<dbReference type="Proteomes" id="UP000015347">
    <property type="component" value="Unassembled WGS sequence"/>
</dbReference>
<dbReference type="EMBL" id="APVH01000017">
    <property type="protein sequence ID" value="EPX83081.1"/>
    <property type="molecule type" value="Genomic_DNA"/>
</dbReference>
<comment type="caution">
    <text evidence="2">The sequence shown here is derived from an EMBL/GenBank/DDBJ whole genome shotgun (WGS) entry which is preliminary data.</text>
</comment>
<evidence type="ECO:0000313" key="3">
    <source>
        <dbReference type="Proteomes" id="UP000015347"/>
    </source>
</evidence>
<keyword evidence="3" id="KW-1185">Reference proteome</keyword>
<protein>
    <submittedName>
        <fullName evidence="2">Uncharacterized protein</fullName>
    </submittedName>
</protein>
<reference evidence="3" key="1">
    <citation type="journal article" date="2014" name="Stand. Genomic Sci.">
        <title>Genome sequence of the exopolysaccharide-producing Salipiger mucosus type strain (DSM 16094(T)), a moderately halophilic member of the Roseobacter clade.</title>
        <authorList>
            <person name="Riedel T."/>
            <person name="Spring S."/>
            <person name="Fiebig A."/>
            <person name="Petersen J."/>
            <person name="Kyrpides N.C."/>
            <person name="Goker M."/>
            <person name="Klenk H.P."/>
        </authorList>
    </citation>
    <scope>NUCLEOTIDE SEQUENCE [LARGE SCALE GENOMIC DNA]</scope>
    <source>
        <strain evidence="3">DSM 16094</strain>
    </source>
</reference>
<dbReference type="HOGENOM" id="CLU_111517_0_0_5"/>
<keyword evidence="1" id="KW-0732">Signal</keyword>
<dbReference type="STRING" id="1123237.Salmuc_02879"/>
<organism evidence="2 3">
    <name type="scientific">Salipiger mucosus DSM 16094</name>
    <dbReference type="NCBI Taxonomy" id="1123237"/>
    <lineage>
        <taxon>Bacteria</taxon>
        <taxon>Pseudomonadati</taxon>
        <taxon>Pseudomonadota</taxon>
        <taxon>Alphaproteobacteria</taxon>
        <taxon>Rhodobacterales</taxon>
        <taxon>Roseobacteraceae</taxon>
        <taxon>Salipiger</taxon>
    </lineage>
</organism>
<evidence type="ECO:0000313" key="2">
    <source>
        <dbReference type="EMBL" id="EPX83081.1"/>
    </source>
</evidence>
<gene>
    <name evidence="2" type="ORF">Salmuc_02879</name>
</gene>
<evidence type="ECO:0000256" key="1">
    <source>
        <dbReference type="SAM" id="SignalP"/>
    </source>
</evidence>
<sequence length="186" mass="19731">MIRFLMLGTAAALLLSAPVRADEITDTLNGAIEAYEAGDVQCAIEELDYARQKLMEMKTEALGGYLPPAPEGWSREIGTEANAGLAMMGGGVGAEAEYVSPEGESYSLTLMADNPMVASMAPMIMNASAMGLKMERIARQKFAVQDGQLMGLVANRILVQLEGPDLDTGKSLLETMDFDALAAFGS</sequence>